<organism evidence="7 8">
    <name type="scientific">Bradyrhizobium elkanii</name>
    <dbReference type="NCBI Taxonomy" id="29448"/>
    <lineage>
        <taxon>Bacteria</taxon>
        <taxon>Pseudomonadati</taxon>
        <taxon>Pseudomonadota</taxon>
        <taxon>Alphaproteobacteria</taxon>
        <taxon>Hyphomicrobiales</taxon>
        <taxon>Nitrobacteraceae</taxon>
        <taxon>Bradyrhizobium</taxon>
    </lineage>
</organism>
<comment type="cofactor">
    <cofactor evidence="1">
        <name>[4Fe-4S] cluster</name>
        <dbReference type="ChEBI" id="CHEBI:49883"/>
    </cofactor>
</comment>
<dbReference type="Pfam" id="PF04055">
    <property type="entry name" value="Radical_SAM"/>
    <property type="match status" value="1"/>
</dbReference>
<keyword evidence="5" id="KW-0411">Iron-sulfur</keyword>
<evidence type="ECO:0000256" key="4">
    <source>
        <dbReference type="ARBA" id="ARBA00023004"/>
    </source>
</evidence>
<gene>
    <name evidence="7" type="ORF">JOH49_003302</name>
</gene>
<dbReference type="SFLD" id="SFLDS00029">
    <property type="entry name" value="Radical_SAM"/>
    <property type="match status" value="1"/>
</dbReference>
<name>A0A8I1Y7Q9_BRAEL</name>
<sequence length="448" mass="49582">MLQTLTPLNAACRNRIPTRARPLVRWRREAFGYLAAFPDGHVGIFGDDAVPLLQAGADYDACISHLIPQLEVPTDFHFRAPLMAWLELTRACNLRCPHCFVEGGVARAGELSTERILGLLDEWAAMGVFSVILTGGEPTMHPDFVVILHHAHRLGFTVGIATNGMPITERLLAKIPRDDVIISVSIDHLHGQGGRSGATDFDYVTRKLLLMQEAGFNTSIMTTTSSQNIDQLQAIIDWAVANDISLRSVPFVAMGRGSLNRHLVNDVDDVERAARFWIAEEEWERVRDPKIGLCAGKVFNFLLTMVYATRRCMSGRGLCYVNSNGDVYPCSTCSGNKVLCAGNARWDSFAEIWDGHWDIRSITWDSFADTCNGCAISERRYFCTGRCPGSSSVLRGRLDGCGTTDFQKASILRREELFKARIHAEPAVPVTRHQTKAPRSNATITAEA</sequence>
<dbReference type="InterPro" id="IPR058240">
    <property type="entry name" value="rSAM_sf"/>
</dbReference>
<dbReference type="PROSITE" id="PS51918">
    <property type="entry name" value="RADICAL_SAM"/>
    <property type="match status" value="1"/>
</dbReference>
<dbReference type="GO" id="GO:0003824">
    <property type="term" value="F:catalytic activity"/>
    <property type="evidence" value="ECO:0007669"/>
    <property type="project" value="InterPro"/>
</dbReference>
<dbReference type="GO" id="GO:0051536">
    <property type="term" value="F:iron-sulfur cluster binding"/>
    <property type="evidence" value="ECO:0007669"/>
    <property type="project" value="UniProtKB-KW"/>
</dbReference>
<evidence type="ECO:0000256" key="3">
    <source>
        <dbReference type="ARBA" id="ARBA00022723"/>
    </source>
</evidence>
<dbReference type="CDD" id="cd01335">
    <property type="entry name" value="Radical_SAM"/>
    <property type="match status" value="1"/>
</dbReference>
<dbReference type="EMBL" id="JAFICZ010000001">
    <property type="protein sequence ID" value="MBP1293549.1"/>
    <property type="molecule type" value="Genomic_DNA"/>
</dbReference>
<dbReference type="RefSeq" id="WP_028344158.1">
    <property type="nucleotide sequence ID" value="NZ_CP126003.1"/>
</dbReference>
<dbReference type="AlphaFoldDB" id="A0A8I1Y7Q9"/>
<dbReference type="Pfam" id="PF13186">
    <property type="entry name" value="SPASM"/>
    <property type="match status" value="1"/>
</dbReference>
<keyword evidence="3" id="KW-0479">Metal-binding</keyword>
<keyword evidence="4" id="KW-0408">Iron</keyword>
<feature type="domain" description="Radical SAM core" evidence="6">
    <location>
        <begin position="78"/>
        <end position="290"/>
    </location>
</feature>
<evidence type="ECO:0000313" key="7">
    <source>
        <dbReference type="EMBL" id="MBP1293549.1"/>
    </source>
</evidence>
<proteinExistence type="predicted"/>
<evidence type="ECO:0000256" key="1">
    <source>
        <dbReference type="ARBA" id="ARBA00001966"/>
    </source>
</evidence>
<evidence type="ECO:0000256" key="5">
    <source>
        <dbReference type="ARBA" id="ARBA00023014"/>
    </source>
</evidence>
<dbReference type="InterPro" id="IPR050377">
    <property type="entry name" value="Radical_SAM_PqqE_MftC-like"/>
</dbReference>
<dbReference type="Proteomes" id="UP000673383">
    <property type="component" value="Unassembled WGS sequence"/>
</dbReference>
<dbReference type="SFLD" id="SFLDG01386">
    <property type="entry name" value="main_SPASM_domain-containing"/>
    <property type="match status" value="1"/>
</dbReference>
<dbReference type="NCBIfam" id="TIGR04085">
    <property type="entry name" value="rSAM_more_4Fe4S"/>
    <property type="match status" value="1"/>
</dbReference>
<reference evidence="7" key="1">
    <citation type="submission" date="2021-02" db="EMBL/GenBank/DDBJ databases">
        <title>Genomic Encyclopedia of Type Strains, Phase IV (KMG-V): Genome sequencing to study the core and pangenomes of soil and plant-associated prokaryotes.</title>
        <authorList>
            <person name="Whitman W."/>
        </authorList>
    </citation>
    <scope>NUCLEOTIDE SEQUENCE</scope>
    <source>
        <strain evidence="7">USDA 406</strain>
    </source>
</reference>
<dbReference type="InterPro" id="IPR007197">
    <property type="entry name" value="rSAM"/>
</dbReference>
<dbReference type="SFLD" id="SFLDG01067">
    <property type="entry name" value="SPASM/twitch_domain_containing"/>
    <property type="match status" value="1"/>
</dbReference>
<evidence type="ECO:0000256" key="2">
    <source>
        <dbReference type="ARBA" id="ARBA00022691"/>
    </source>
</evidence>
<protein>
    <submittedName>
        <fullName evidence="7">Radical SAM protein with 4Fe4S-binding SPASM domain</fullName>
    </submittedName>
</protein>
<dbReference type="PANTHER" id="PTHR11228">
    <property type="entry name" value="RADICAL SAM DOMAIN PROTEIN"/>
    <property type="match status" value="1"/>
</dbReference>
<comment type="caution">
    <text evidence="7">The sequence shown here is derived from an EMBL/GenBank/DDBJ whole genome shotgun (WGS) entry which is preliminary data.</text>
</comment>
<keyword evidence="2" id="KW-0949">S-adenosyl-L-methionine</keyword>
<accession>A0A8I1Y7Q9</accession>
<dbReference type="InterPro" id="IPR023885">
    <property type="entry name" value="4Fe4S-binding_SPASM_dom"/>
</dbReference>
<dbReference type="InterPro" id="IPR013785">
    <property type="entry name" value="Aldolase_TIM"/>
</dbReference>
<evidence type="ECO:0000313" key="8">
    <source>
        <dbReference type="Proteomes" id="UP000673383"/>
    </source>
</evidence>
<dbReference type="SUPFAM" id="SSF102114">
    <property type="entry name" value="Radical SAM enzymes"/>
    <property type="match status" value="1"/>
</dbReference>
<dbReference type="Gene3D" id="3.20.20.70">
    <property type="entry name" value="Aldolase class I"/>
    <property type="match status" value="1"/>
</dbReference>
<dbReference type="GO" id="GO:0046872">
    <property type="term" value="F:metal ion binding"/>
    <property type="evidence" value="ECO:0007669"/>
    <property type="project" value="UniProtKB-KW"/>
</dbReference>
<evidence type="ECO:0000259" key="6">
    <source>
        <dbReference type="PROSITE" id="PS51918"/>
    </source>
</evidence>
<dbReference type="PANTHER" id="PTHR11228:SF7">
    <property type="entry name" value="PQQA PEPTIDE CYCLASE"/>
    <property type="match status" value="1"/>
</dbReference>